<evidence type="ECO:0000256" key="3">
    <source>
        <dbReference type="ARBA" id="ARBA00022553"/>
    </source>
</evidence>
<evidence type="ECO:0000256" key="4">
    <source>
        <dbReference type="ARBA" id="ARBA00022679"/>
    </source>
</evidence>
<dbReference type="InterPro" id="IPR036890">
    <property type="entry name" value="HATPase_C_sf"/>
</dbReference>
<keyword evidence="3" id="KW-0597">Phosphoprotein</keyword>
<dbReference type="SUPFAM" id="SSF55785">
    <property type="entry name" value="PYP-like sensor domain (PAS domain)"/>
    <property type="match status" value="2"/>
</dbReference>
<dbReference type="InterPro" id="IPR000700">
    <property type="entry name" value="PAS-assoc_C"/>
</dbReference>
<organism evidence="15 16">
    <name type="scientific">Dechloromonas agitata</name>
    <dbReference type="NCBI Taxonomy" id="73030"/>
    <lineage>
        <taxon>Bacteria</taxon>
        <taxon>Pseudomonadati</taxon>
        <taxon>Pseudomonadota</taxon>
        <taxon>Betaproteobacteria</taxon>
        <taxon>Rhodocyclales</taxon>
        <taxon>Azonexaceae</taxon>
        <taxon>Dechloromonas</taxon>
    </lineage>
</organism>
<feature type="domain" description="PAS" evidence="13">
    <location>
        <begin position="356"/>
        <end position="381"/>
    </location>
</feature>
<evidence type="ECO:0000256" key="10">
    <source>
        <dbReference type="SAM" id="Coils"/>
    </source>
</evidence>
<dbReference type="GO" id="GO:0000155">
    <property type="term" value="F:phosphorelay sensor kinase activity"/>
    <property type="evidence" value="ECO:0007669"/>
    <property type="project" value="InterPro"/>
</dbReference>
<dbReference type="CDD" id="cd16922">
    <property type="entry name" value="HATPase_EvgS-ArcB-TorS-like"/>
    <property type="match status" value="1"/>
</dbReference>
<dbReference type="InterPro" id="IPR036097">
    <property type="entry name" value="HisK_dim/P_sf"/>
</dbReference>
<dbReference type="InterPro" id="IPR001610">
    <property type="entry name" value="PAC"/>
</dbReference>
<dbReference type="EC" id="2.7.13.3" evidence="2"/>
<dbReference type="EMBL" id="JABZMI010000037">
    <property type="protein sequence ID" value="MBF1164085.1"/>
    <property type="molecule type" value="Genomic_DNA"/>
</dbReference>
<keyword evidence="10" id="KW-0175">Coiled coil</keyword>
<evidence type="ECO:0000259" key="13">
    <source>
        <dbReference type="PROSITE" id="PS50112"/>
    </source>
</evidence>
<evidence type="ECO:0000256" key="2">
    <source>
        <dbReference type="ARBA" id="ARBA00012438"/>
    </source>
</evidence>
<comment type="caution">
    <text evidence="15">The sequence shown here is derived from an EMBL/GenBank/DDBJ whole genome shotgun (WGS) entry which is preliminary data.</text>
</comment>
<accession>A0A930FYS8</accession>
<dbReference type="Proteomes" id="UP000718593">
    <property type="component" value="Unassembled WGS sequence"/>
</dbReference>
<keyword evidence="5" id="KW-0418">Kinase</keyword>
<dbReference type="SMART" id="SM00091">
    <property type="entry name" value="PAS"/>
    <property type="match status" value="2"/>
</dbReference>
<dbReference type="PROSITE" id="PS50109">
    <property type="entry name" value="HIS_KIN"/>
    <property type="match status" value="1"/>
</dbReference>
<feature type="coiled-coil region" evidence="10">
    <location>
        <begin position="293"/>
        <end position="327"/>
    </location>
</feature>
<dbReference type="AlphaFoldDB" id="A0A930FYS8"/>
<dbReference type="CDD" id="cd00082">
    <property type="entry name" value="HisKA"/>
    <property type="match status" value="1"/>
</dbReference>
<feature type="domain" description="PAC" evidence="14">
    <location>
        <begin position="257"/>
        <end position="309"/>
    </location>
</feature>
<proteinExistence type="predicted"/>
<dbReference type="PROSITE" id="PS50113">
    <property type="entry name" value="PAC"/>
    <property type="match status" value="2"/>
</dbReference>
<evidence type="ECO:0000313" key="16">
    <source>
        <dbReference type="Proteomes" id="UP000718593"/>
    </source>
</evidence>
<evidence type="ECO:0000259" key="12">
    <source>
        <dbReference type="PROSITE" id="PS50110"/>
    </source>
</evidence>
<feature type="domain" description="PAC" evidence="14">
    <location>
        <begin position="410"/>
        <end position="462"/>
    </location>
</feature>
<dbReference type="InterPro" id="IPR000014">
    <property type="entry name" value="PAS"/>
</dbReference>
<dbReference type="FunFam" id="3.30.565.10:FF:000010">
    <property type="entry name" value="Sensor histidine kinase RcsC"/>
    <property type="match status" value="1"/>
</dbReference>
<gene>
    <name evidence="15" type="ORF">HXL68_03490</name>
</gene>
<feature type="domain" description="PAS" evidence="13">
    <location>
        <begin position="183"/>
        <end position="253"/>
    </location>
</feature>
<dbReference type="InterPro" id="IPR011006">
    <property type="entry name" value="CheY-like_superfamily"/>
</dbReference>
<feature type="domain" description="Histidine kinase" evidence="11">
    <location>
        <begin position="480"/>
        <end position="700"/>
    </location>
</feature>
<dbReference type="CDD" id="cd00130">
    <property type="entry name" value="PAS"/>
    <property type="match status" value="2"/>
</dbReference>
<dbReference type="Gene3D" id="3.30.565.10">
    <property type="entry name" value="Histidine kinase-like ATPase, C-terminal domain"/>
    <property type="match status" value="1"/>
</dbReference>
<dbReference type="Gene3D" id="3.40.50.2300">
    <property type="match status" value="1"/>
</dbReference>
<dbReference type="PROSITE" id="PS50112">
    <property type="entry name" value="PAS"/>
    <property type="match status" value="2"/>
</dbReference>
<feature type="domain" description="Response regulatory" evidence="12">
    <location>
        <begin position="730"/>
        <end position="772"/>
    </location>
</feature>
<dbReference type="InterPro" id="IPR005467">
    <property type="entry name" value="His_kinase_dom"/>
</dbReference>
<evidence type="ECO:0000256" key="5">
    <source>
        <dbReference type="ARBA" id="ARBA00022777"/>
    </source>
</evidence>
<protein>
    <recommendedName>
        <fullName evidence="8">Virulence sensor protein BvgS</fullName>
        <ecNumber evidence="2">2.7.13.3</ecNumber>
    </recommendedName>
</protein>
<evidence type="ECO:0000256" key="7">
    <source>
        <dbReference type="ARBA" id="ARBA00058004"/>
    </source>
</evidence>
<dbReference type="Pfam" id="PF08448">
    <property type="entry name" value="PAS_4"/>
    <property type="match status" value="2"/>
</dbReference>
<keyword evidence="6" id="KW-0902">Two-component regulatory system</keyword>
<evidence type="ECO:0000256" key="1">
    <source>
        <dbReference type="ARBA" id="ARBA00000085"/>
    </source>
</evidence>
<dbReference type="InterPro" id="IPR004358">
    <property type="entry name" value="Sig_transdc_His_kin-like_C"/>
</dbReference>
<dbReference type="PRINTS" id="PR00344">
    <property type="entry name" value="BCTRLSENSOR"/>
</dbReference>
<evidence type="ECO:0000313" key="15">
    <source>
        <dbReference type="EMBL" id="MBF1164085.1"/>
    </source>
</evidence>
<dbReference type="PANTHER" id="PTHR43047:SF64">
    <property type="entry name" value="HISTIDINE KINASE CONTAINING CHEY-HOMOLOGOUS RECEIVER DOMAIN AND PAS DOMAIN-RELATED"/>
    <property type="match status" value="1"/>
</dbReference>
<evidence type="ECO:0000256" key="8">
    <source>
        <dbReference type="ARBA" id="ARBA00070152"/>
    </source>
</evidence>
<comment type="function">
    <text evidence="7">Member of the two-component regulatory system BvgS/BvgA. Phosphorylates BvgA via a four-step phosphorelay in response to environmental signals.</text>
</comment>
<dbReference type="Pfam" id="PF02518">
    <property type="entry name" value="HATPase_c"/>
    <property type="match status" value="1"/>
</dbReference>
<comment type="catalytic activity">
    <reaction evidence="1">
        <text>ATP + protein L-histidine = ADP + protein N-phospho-L-histidine.</text>
        <dbReference type="EC" id="2.7.13.3"/>
    </reaction>
</comment>
<dbReference type="InterPro" id="IPR001789">
    <property type="entry name" value="Sig_transdc_resp-reg_receiver"/>
</dbReference>
<dbReference type="InterPro" id="IPR003661">
    <property type="entry name" value="HisK_dim/P_dom"/>
</dbReference>
<keyword evidence="4" id="KW-0808">Transferase</keyword>
<dbReference type="SMART" id="SM00388">
    <property type="entry name" value="HisKA"/>
    <property type="match status" value="1"/>
</dbReference>
<dbReference type="SUPFAM" id="SSF55874">
    <property type="entry name" value="ATPase domain of HSP90 chaperone/DNA topoisomerase II/histidine kinase"/>
    <property type="match status" value="1"/>
</dbReference>
<dbReference type="SMART" id="SM00387">
    <property type="entry name" value="HATPase_c"/>
    <property type="match status" value="1"/>
</dbReference>
<evidence type="ECO:0000256" key="9">
    <source>
        <dbReference type="PROSITE-ProRule" id="PRU00169"/>
    </source>
</evidence>
<evidence type="ECO:0000259" key="11">
    <source>
        <dbReference type="PROSITE" id="PS50109"/>
    </source>
</evidence>
<dbReference type="Pfam" id="PF00512">
    <property type="entry name" value="HisKA"/>
    <property type="match status" value="1"/>
</dbReference>
<dbReference type="Gene3D" id="1.10.287.130">
    <property type="match status" value="1"/>
</dbReference>
<dbReference type="PANTHER" id="PTHR43047">
    <property type="entry name" value="TWO-COMPONENT HISTIDINE PROTEIN KINASE"/>
    <property type="match status" value="1"/>
</dbReference>
<dbReference type="SUPFAM" id="SSF52172">
    <property type="entry name" value="CheY-like"/>
    <property type="match status" value="1"/>
</dbReference>
<comment type="caution">
    <text evidence="9">Lacks conserved residue(s) required for the propagation of feature annotation.</text>
</comment>
<reference evidence="15" key="1">
    <citation type="submission" date="2020-04" db="EMBL/GenBank/DDBJ databases">
        <title>Deep metagenomics examines the oral microbiome during advanced dental caries in children, revealing novel taxa and co-occurrences with host molecules.</title>
        <authorList>
            <person name="Baker J.L."/>
            <person name="Morton J.T."/>
            <person name="Dinis M."/>
            <person name="Alvarez R."/>
            <person name="Tran N.C."/>
            <person name="Knight R."/>
            <person name="Edlund A."/>
        </authorList>
    </citation>
    <scope>NUCLEOTIDE SEQUENCE</scope>
    <source>
        <strain evidence="15">JCVI_32_bin.24</strain>
    </source>
</reference>
<name>A0A930FYS8_9RHOO</name>
<dbReference type="PROSITE" id="PS50110">
    <property type="entry name" value="RESPONSE_REGULATORY"/>
    <property type="match status" value="1"/>
</dbReference>
<dbReference type="SUPFAM" id="SSF47384">
    <property type="entry name" value="Homodimeric domain of signal transducing histidine kinase"/>
    <property type="match status" value="1"/>
</dbReference>
<evidence type="ECO:0000259" key="14">
    <source>
        <dbReference type="PROSITE" id="PS50113"/>
    </source>
</evidence>
<dbReference type="InterPro" id="IPR013656">
    <property type="entry name" value="PAS_4"/>
</dbReference>
<evidence type="ECO:0000256" key="6">
    <source>
        <dbReference type="ARBA" id="ARBA00023012"/>
    </source>
</evidence>
<dbReference type="InterPro" id="IPR035965">
    <property type="entry name" value="PAS-like_dom_sf"/>
</dbReference>
<sequence>MNRERILGILYDLSLTIGGALDLDSLLTRTLQRLLFHTSFPVAIILADRQENDFGVSATLEKVLGDYRLIERCGSPVNLPAGLLGSTVALLDDAALLHPFSQEHVYRFALRLPIDEGRTILLLSPLPPVGDLPLTQVFQPVLANLAKAVVLCCNNDRMKQALTADRNDARAELAVALAQSERERAFLNSLYDAIPDLVWVKDMNGVYLSCNPMFCRFFGASEHEIVGRTDYDFVSRELADAFRENDRRAAAAQVPSKNEEWITFAEDGYRGLFETIKTPMHDAEGHAIGILGIAREITERRRVEEALRKSEADLDSHRQLLQQMVDERTHDLERATGRLEQTQFAMDRVGIGIHWVGEDGRFQYVNRAAAEMLGYTVPEMLALTVPDIAPRFRGDDFVEKMAGIREQGRASFDTEIMHRDGRLIPVSLNVFYRPPKDNQAARYITFISDITERKQAERLLRAAKEEAESATRTKSAFLANMSHEIRTPMNAILGSVYLMRRALHDATLNEPLDRIESSGRHLLAVIDDILDLSKIEAGRLDLEEMPLALPQLLAEVADMLKGRAAEKGLTVRVEAADLPGGLLGDVTRLRQALLNYANNAIKFTECGGITLRGKVLERSVESVLLRLEVEDTGIGITPEALARLFSPFEQADPSTTRKYGGTGLGLAITRQLARLMGGDAGATSVPGQGSVFWITAHLKCMPDQRQPPDTPRIKTEEAEAELRRRYGGSRVLLVEDDLINREVAQMLLEDVGLVVDVAVDGIEAVDKVGNGH</sequence>
<dbReference type="NCBIfam" id="TIGR00229">
    <property type="entry name" value="sensory_box"/>
    <property type="match status" value="2"/>
</dbReference>
<dbReference type="InterPro" id="IPR003594">
    <property type="entry name" value="HATPase_dom"/>
</dbReference>
<dbReference type="SMART" id="SM00086">
    <property type="entry name" value="PAC"/>
    <property type="match status" value="2"/>
</dbReference>
<dbReference type="Gene3D" id="3.30.450.20">
    <property type="entry name" value="PAS domain"/>
    <property type="match status" value="2"/>
</dbReference>